<dbReference type="Proteomes" id="UP000729357">
    <property type="component" value="Unassembled WGS sequence"/>
</dbReference>
<reference evidence="6" key="1">
    <citation type="journal article" date="2021" name="J Fungi (Basel)">
        <title>Virulence traits and population genomics of the black yeast Aureobasidium melanogenum.</title>
        <authorList>
            <person name="Cernosa A."/>
            <person name="Sun X."/>
            <person name="Gostincar C."/>
            <person name="Fang C."/>
            <person name="Gunde-Cimerman N."/>
            <person name="Song Z."/>
        </authorList>
    </citation>
    <scope>NUCLEOTIDE SEQUENCE</scope>
    <source>
        <strain evidence="6">EXF-9298</strain>
    </source>
</reference>
<dbReference type="InterPro" id="IPR001965">
    <property type="entry name" value="Znf_PHD"/>
</dbReference>
<feature type="domain" description="Zinc finger PHD-type" evidence="5">
    <location>
        <begin position="536"/>
        <end position="578"/>
    </location>
</feature>
<dbReference type="InterPro" id="IPR011011">
    <property type="entry name" value="Znf_FYVE_PHD"/>
</dbReference>
<keyword evidence="1" id="KW-0479">Metal-binding</keyword>
<dbReference type="SUPFAM" id="SSF57903">
    <property type="entry name" value="FYVE/PHD zinc finger"/>
    <property type="match status" value="1"/>
</dbReference>
<keyword evidence="2" id="KW-0863">Zinc-finger</keyword>
<feature type="region of interest" description="Disordered" evidence="4">
    <location>
        <begin position="383"/>
        <end position="470"/>
    </location>
</feature>
<dbReference type="InterPro" id="IPR013083">
    <property type="entry name" value="Znf_RING/FYVE/PHD"/>
</dbReference>
<name>A0A9P8JQK6_AURME</name>
<dbReference type="AlphaFoldDB" id="A0A9P8JQK6"/>
<evidence type="ECO:0000256" key="2">
    <source>
        <dbReference type="ARBA" id="ARBA00022771"/>
    </source>
</evidence>
<evidence type="ECO:0000313" key="6">
    <source>
        <dbReference type="EMBL" id="KAG9972794.1"/>
    </source>
</evidence>
<evidence type="ECO:0000259" key="5">
    <source>
        <dbReference type="SMART" id="SM00249"/>
    </source>
</evidence>
<comment type="caution">
    <text evidence="6">The sequence shown here is derived from an EMBL/GenBank/DDBJ whole genome shotgun (WGS) entry which is preliminary data.</text>
</comment>
<feature type="compositionally biased region" description="Polar residues" evidence="4">
    <location>
        <begin position="14"/>
        <end position="28"/>
    </location>
</feature>
<keyword evidence="3" id="KW-0862">Zinc</keyword>
<feature type="non-terminal residue" evidence="6">
    <location>
        <position position="1170"/>
    </location>
</feature>
<evidence type="ECO:0000256" key="3">
    <source>
        <dbReference type="ARBA" id="ARBA00022833"/>
    </source>
</evidence>
<protein>
    <recommendedName>
        <fullName evidence="5">Zinc finger PHD-type domain-containing protein</fullName>
    </recommendedName>
</protein>
<feature type="region of interest" description="Disordered" evidence="4">
    <location>
        <begin position="1"/>
        <end position="125"/>
    </location>
</feature>
<reference evidence="6" key="2">
    <citation type="submission" date="2021-08" db="EMBL/GenBank/DDBJ databases">
        <authorList>
            <person name="Gostincar C."/>
            <person name="Sun X."/>
            <person name="Song Z."/>
            <person name="Gunde-Cimerman N."/>
        </authorList>
    </citation>
    <scope>NUCLEOTIDE SEQUENCE</scope>
    <source>
        <strain evidence="6">EXF-9298</strain>
    </source>
</reference>
<feature type="region of interest" description="Disordered" evidence="4">
    <location>
        <begin position="1019"/>
        <end position="1047"/>
    </location>
</feature>
<evidence type="ECO:0000256" key="4">
    <source>
        <dbReference type="SAM" id="MobiDB-lite"/>
    </source>
</evidence>
<dbReference type="SMART" id="SM00249">
    <property type="entry name" value="PHD"/>
    <property type="match status" value="1"/>
</dbReference>
<keyword evidence="7" id="KW-1185">Reference proteome</keyword>
<feature type="region of interest" description="Disordered" evidence="4">
    <location>
        <begin position="236"/>
        <end position="280"/>
    </location>
</feature>
<dbReference type="EMBL" id="JAHFXS010002332">
    <property type="protein sequence ID" value="KAG9972794.1"/>
    <property type="molecule type" value="Genomic_DNA"/>
</dbReference>
<feature type="region of interest" description="Disordered" evidence="4">
    <location>
        <begin position="1102"/>
        <end position="1121"/>
    </location>
</feature>
<dbReference type="GO" id="GO:0008270">
    <property type="term" value="F:zinc ion binding"/>
    <property type="evidence" value="ECO:0007669"/>
    <property type="project" value="UniProtKB-KW"/>
</dbReference>
<organism evidence="6 7">
    <name type="scientific">Aureobasidium melanogenum</name>
    <name type="common">Aureobasidium pullulans var. melanogenum</name>
    <dbReference type="NCBI Taxonomy" id="46634"/>
    <lineage>
        <taxon>Eukaryota</taxon>
        <taxon>Fungi</taxon>
        <taxon>Dikarya</taxon>
        <taxon>Ascomycota</taxon>
        <taxon>Pezizomycotina</taxon>
        <taxon>Dothideomycetes</taxon>
        <taxon>Dothideomycetidae</taxon>
        <taxon>Dothideales</taxon>
        <taxon>Saccotheciaceae</taxon>
        <taxon>Aureobasidium</taxon>
    </lineage>
</organism>
<accession>A0A9P8JQK6</accession>
<dbReference type="Gene3D" id="3.30.40.10">
    <property type="entry name" value="Zinc/RING finger domain, C3HC4 (zinc finger)"/>
    <property type="match status" value="1"/>
</dbReference>
<feature type="compositionally biased region" description="Polar residues" evidence="4">
    <location>
        <begin position="113"/>
        <end position="125"/>
    </location>
</feature>
<feature type="non-terminal residue" evidence="6">
    <location>
        <position position="1"/>
    </location>
</feature>
<feature type="compositionally biased region" description="Basic and acidic residues" evidence="4">
    <location>
        <begin position="236"/>
        <end position="259"/>
    </location>
</feature>
<feature type="compositionally biased region" description="Low complexity" evidence="4">
    <location>
        <begin position="418"/>
        <end position="470"/>
    </location>
</feature>
<feature type="region of interest" description="Disordered" evidence="4">
    <location>
        <begin position="662"/>
        <end position="685"/>
    </location>
</feature>
<proteinExistence type="predicted"/>
<feature type="region of interest" description="Disordered" evidence="4">
    <location>
        <begin position="338"/>
        <end position="359"/>
    </location>
</feature>
<evidence type="ECO:0000313" key="7">
    <source>
        <dbReference type="Proteomes" id="UP000729357"/>
    </source>
</evidence>
<sequence>STALRQPDFENATFDFTASQAPMNSWTQPPGPSSAPLSAPAWTANQDDPFSHWSTQSSQSSQPSHTTQSFRSQASPQSSAPSRPTITRSTSSNNVPYTTPTAAKKPSVPFSVDSMQPQSSPVQNKFPNIPEARPAKPCLAPAFPSTLGQGSPVKGVSLQRSNTVGNLLRPSPEIVSQASGAASSLSRSNSICNLPRRSSPLKRIARGSLSSIAETARPQVRTSVVLTIDANGTARTETRVIEESPSQSKKESQAIKDKYPNLWDDSDSDSDSTCGNKWPSRHDSLAHANAGQERLAKMARLDTSSENLEMARLPRSNSTASLKTPCKAAYAATMQLRRQGSVKKQQRPSSVQSRRNTLSSLNSSFENLAAMDLNKDEMHVKTDAGSALRQAAAHRVSPPNQLVRTVPPDTAPSSTTRPRQLSQPQQPRQLQQVQQPHQMQQMQQMQPPQAPQQIQQPQPQRPQHTQQVQQIQQLPLSNQVYPHTHAKSHSISYPTATTTAPVFDPRGSFTMGYPPVSFTSASPQQSFTNDMSSMTRCICQIPFDDGRMVQCNLCAMYSHSGCVGIDPSQHAYVCSFCVNVNPVYGHPSRSSSMQNFNAWTVPGLFLFKDKILHLTDKRIYIRKIRMVVENMAQQVADQQSATSAASTCSSLSYLSVAQARSPEEQGKWKPRRRHAPPPALPTHRRARGYDDLFPFEVSQLASVLCHAPPVNTPRDGAVWTAYVSHTNQRIALLGPKLRAPTSLPSFLPWSANHGSCYLHRRLNTKPLEDIFAALRYEAEVRTREVWQYVALAGALSASQTEQLALMDELQSLWLPPSKFMEKFDRLPAPKFAYQADGCVACILARMGGNLETAMALGALLLGSMRRPDMLSTRVCFCREWIRYTVEGDIDCVDTALADMETMGTKFRKARKWARQRAKAIIEHQNDKLGSSGMPHVQTGLEIIERQQDKPAPVHQPPPDLYQSEQHYPTYNSAEPQILDPECSAARDHPSVRGMPLQPRLQEPIPQESWKDRNMLLDPSSNSQISRSKVTASGGHSAVGKNSMDTPPSKTINMNLMNSPTSLYSEFTSNPFLDGNSFPSPSEDTHLPPDLPFRLFERRCVRDNDGSPSPPKNAVQWPKQSPLVKRSTADQFKDNLVPVPILARLDKSDRSIGALWKRRAKRSKTTQGVIR</sequence>
<feature type="compositionally biased region" description="Low complexity" evidence="4">
    <location>
        <begin position="51"/>
        <end position="92"/>
    </location>
</feature>
<feature type="compositionally biased region" description="Polar residues" evidence="4">
    <location>
        <begin position="1019"/>
        <end position="1030"/>
    </location>
</feature>
<evidence type="ECO:0000256" key="1">
    <source>
        <dbReference type="ARBA" id="ARBA00022723"/>
    </source>
</evidence>
<gene>
    <name evidence="6" type="ORF">KCU98_g13035</name>
</gene>